<dbReference type="PANTHER" id="PTHR30514">
    <property type="entry name" value="GLUCOKINASE"/>
    <property type="match status" value="1"/>
</dbReference>
<dbReference type="AlphaFoldDB" id="A0A0R1IYD9"/>
<dbReference type="OrthoDB" id="1648815at2"/>
<dbReference type="STRING" id="1423811.FC72_GL000573"/>
<dbReference type="EMBL" id="AZDG01000014">
    <property type="protein sequence ID" value="KRK64261.1"/>
    <property type="molecule type" value="Genomic_DNA"/>
</dbReference>
<dbReference type="Gene3D" id="1.10.10.10">
    <property type="entry name" value="Winged helix-like DNA-binding domain superfamily/Winged helix DNA-binding domain"/>
    <property type="match status" value="1"/>
</dbReference>
<dbReference type="InterPro" id="IPR046348">
    <property type="entry name" value="SIS_dom_sf"/>
</dbReference>
<evidence type="ECO:0000256" key="2">
    <source>
        <dbReference type="ARBA" id="ARBA00023125"/>
    </source>
</evidence>
<dbReference type="PATRIC" id="fig|1423811.3.peg.582"/>
<dbReference type="RefSeq" id="WP_057766191.1">
    <property type="nucleotide sequence ID" value="NZ_AZDG01000014.1"/>
</dbReference>
<dbReference type="GO" id="GO:0097367">
    <property type="term" value="F:carbohydrate derivative binding"/>
    <property type="evidence" value="ECO:0007669"/>
    <property type="project" value="InterPro"/>
</dbReference>
<keyword evidence="1" id="KW-0805">Transcription regulation</keyword>
<dbReference type="GO" id="GO:1901135">
    <property type="term" value="P:carbohydrate derivative metabolic process"/>
    <property type="evidence" value="ECO:0007669"/>
    <property type="project" value="InterPro"/>
</dbReference>
<dbReference type="SUPFAM" id="SSF46689">
    <property type="entry name" value="Homeodomain-like"/>
    <property type="match status" value="1"/>
</dbReference>
<reference evidence="6 7" key="1">
    <citation type="journal article" date="2015" name="Genome Announc.">
        <title>Expanding the biotechnology potential of lactobacilli through comparative genomics of 213 strains and associated genera.</title>
        <authorList>
            <person name="Sun Z."/>
            <person name="Harris H.M."/>
            <person name="McCann A."/>
            <person name="Guo C."/>
            <person name="Argimon S."/>
            <person name="Zhang W."/>
            <person name="Yang X."/>
            <person name="Jeffery I.B."/>
            <person name="Cooney J.C."/>
            <person name="Kagawa T.F."/>
            <person name="Liu W."/>
            <person name="Song Y."/>
            <person name="Salvetti E."/>
            <person name="Wrobel A."/>
            <person name="Rasinkangas P."/>
            <person name="Parkhill J."/>
            <person name="Rea M.C."/>
            <person name="O'Sullivan O."/>
            <person name="Ritari J."/>
            <person name="Douillard F.P."/>
            <person name="Paul Ross R."/>
            <person name="Yang R."/>
            <person name="Briner A.E."/>
            <person name="Felis G.E."/>
            <person name="de Vos W.M."/>
            <person name="Barrangou R."/>
            <person name="Klaenhammer T.R."/>
            <person name="Caufield P.W."/>
            <person name="Cui Y."/>
            <person name="Zhang H."/>
            <person name="O'Toole P.W."/>
        </authorList>
    </citation>
    <scope>NUCLEOTIDE SEQUENCE [LARGE SCALE GENOMIC DNA]</scope>
    <source>
        <strain evidence="6 7">DSM 20183</strain>
    </source>
</reference>
<dbReference type="PROSITE" id="PS51071">
    <property type="entry name" value="HTH_RPIR"/>
    <property type="match status" value="1"/>
</dbReference>
<dbReference type="Gene3D" id="3.40.50.10490">
    <property type="entry name" value="Glucose-6-phosphate isomerase like protein, domain 1"/>
    <property type="match status" value="1"/>
</dbReference>
<evidence type="ECO:0000313" key="6">
    <source>
        <dbReference type="EMBL" id="KRK64261.1"/>
    </source>
</evidence>
<feature type="domain" description="HTH rpiR-type" evidence="4">
    <location>
        <begin position="1"/>
        <end position="77"/>
    </location>
</feature>
<dbReference type="SUPFAM" id="SSF53697">
    <property type="entry name" value="SIS domain"/>
    <property type="match status" value="1"/>
</dbReference>
<dbReference type="Pfam" id="PF01380">
    <property type="entry name" value="SIS"/>
    <property type="match status" value="1"/>
</dbReference>
<name>A0A0R1IYD9_9LACO</name>
<proteinExistence type="predicted"/>
<dbReference type="Proteomes" id="UP000050929">
    <property type="component" value="Unassembled WGS sequence"/>
</dbReference>
<sequence>MNILKLVEEQLPMLSRQERKVAIQVIQNPSDVQKMSITTLAKKVGVSNATITRFVKKMNCHDFYDFKLQLASERQAAPKPSAKNSIADEVYSFYRNVLSDTWERLDTDQLKKVVNLISNCHRIYIFGIGSSGYTAQEMTQRLIRMGIAAFSMTESHIMYITSGIIGKDDVVLALSSSGSTTDLNKAAEIAQKNGAKVVGITGFEKSKLYELSDYPILVKNSNFVDNTRFINSQFAITYALDIITTMLLENETFSKRLSHTVELVMENKFHSNN</sequence>
<dbReference type="CDD" id="cd05013">
    <property type="entry name" value="SIS_RpiR"/>
    <property type="match status" value="1"/>
</dbReference>
<keyword evidence="2" id="KW-0238">DNA-binding</keyword>
<evidence type="ECO:0000256" key="1">
    <source>
        <dbReference type="ARBA" id="ARBA00023015"/>
    </source>
</evidence>
<dbReference type="GO" id="GO:0003677">
    <property type="term" value="F:DNA binding"/>
    <property type="evidence" value="ECO:0007669"/>
    <property type="project" value="UniProtKB-KW"/>
</dbReference>
<gene>
    <name evidence="6" type="ORF">FC72_GL000573</name>
</gene>
<dbReference type="PANTHER" id="PTHR30514:SF21">
    <property type="entry name" value="RPIR-FAMILY TRANSCRIPTIONAL REGULATOR"/>
    <property type="match status" value="1"/>
</dbReference>
<accession>A0A0R1IYD9</accession>
<dbReference type="InterPro" id="IPR000281">
    <property type="entry name" value="HTH_RpiR"/>
</dbReference>
<protein>
    <submittedName>
        <fullName evidence="6">Transcription regulator</fullName>
    </submittedName>
</protein>
<keyword evidence="3" id="KW-0804">Transcription</keyword>
<dbReference type="InterPro" id="IPR047640">
    <property type="entry name" value="RpiR-like"/>
</dbReference>
<evidence type="ECO:0000256" key="3">
    <source>
        <dbReference type="ARBA" id="ARBA00023163"/>
    </source>
</evidence>
<evidence type="ECO:0000259" key="5">
    <source>
        <dbReference type="PROSITE" id="PS51464"/>
    </source>
</evidence>
<dbReference type="InterPro" id="IPR036388">
    <property type="entry name" value="WH-like_DNA-bd_sf"/>
</dbReference>
<keyword evidence="7" id="KW-1185">Reference proteome</keyword>
<dbReference type="Pfam" id="PF01418">
    <property type="entry name" value="HTH_6"/>
    <property type="match status" value="1"/>
</dbReference>
<comment type="caution">
    <text evidence="6">The sequence shown here is derived from an EMBL/GenBank/DDBJ whole genome shotgun (WGS) entry which is preliminary data.</text>
</comment>
<evidence type="ECO:0000313" key="7">
    <source>
        <dbReference type="Proteomes" id="UP000050929"/>
    </source>
</evidence>
<organism evidence="6 7">
    <name type="scientific">Companilactobacillus tucceti DSM 20183</name>
    <dbReference type="NCBI Taxonomy" id="1423811"/>
    <lineage>
        <taxon>Bacteria</taxon>
        <taxon>Bacillati</taxon>
        <taxon>Bacillota</taxon>
        <taxon>Bacilli</taxon>
        <taxon>Lactobacillales</taxon>
        <taxon>Lactobacillaceae</taxon>
        <taxon>Companilactobacillus</taxon>
    </lineage>
</organism>
<dbReference type="GO" id="GO:0003700">
    <property type="term" value="F:DNA-binding transcription factor activity"/>
    <property type="evidence" value="ECO:0007669"/>
    <property type="project" value="InterPro"/>
</dbReference>
<dbReference type="PROSITE" id="PS51464">
    <property type="entry name" value="SIS"/>
    <property type="match status" value="1"/>
</dbReference>
<dbReference type="InterPro" id="IPR009057">
    <property type="entry name" value="Homeodomain-like_sf"/>
</dbReference>
<dbReference type="InterPro" id="IPR001347">
    <property type="entry name" value="SIS_dom"/>
</dbReference>
<dbReference type="InterPro" id="IPR035472">
    <property type="entry name" value="RpiR-like_SIS"/>
</dbReference>
<feature type="domain" description="SIS" evidence="5">
    <location>
        <begin position="113"/>
        <end position="253"/>
    </location>
</feature>
<evidence type="ECO:0000259" key="4">
    <source>
        <dbReference type="PROSITE" id="PS51071"/>
    </source>
</evidence>